<feature type="transmembrane region" description="Helical" evidence="1">
    <location>
        <begin position="177"/>
        <end position="202"/>
    </location>
</feature>
<dbReference type="PANTHER" id="PTHR41324">
    <property type="entry name" value="MEMBRANE PROTEIN-RELATED"/>
    <property type="match status" value="1"/>
</dbReference>
<keyword evidence="3" id="KW-1185">Reference proteome</keyword>
<feature type="transmembrane region" description="Helical" evidence="1">
    <location>
        <begin position="52"/>
        <end position="71"/>
    </location>
</feature>
<evidence type="ECO:0000256" key="1">
    <source>
        <dbReference type="SAM" id="Phobius"/>
    </source>
</evidence>
<comment type="caution">
    <text evidence="2">The sequence shown here is derived from an EMBL/GenBank/DDBJ whole genome shotgun (WGS) entry which is preliminary data.</text>
</comment>
<sequence length="319" mass="35062">MAAGEKTGGLLEWIVYTALIAVTGLAGVFIPIVNFPAIILMPLPAILLVLRLDARYGILALATAGFIMLFAGHEPAAALIMIIQYGLLGIVYGMLFKNYVSSGKSLVVSLLAAVVLTVVSVTLMYTLTGENPLVLGQEKRRLLEQQWMAMNQQMQALESMYPEKQANFNDWVGLLEFYIPGQIVVSSAISATLTYILSSIVLERLKFKIPQAPLFSAIYLPWYSIWGLIAGLGLTLLGDQFSLSLAKTGKNILFVLLILYLIMGLSVAVFYYRKINLALPLKIIILILAFSYLPFSVTVLLLLGATDPLINFRRLPDLK</sequence>
<evidence type="ECO:0000313" key="2">
    <source>
        <dbReference type="EMBL" id="MDF9407047.1"/>
    </source>
</evidence>
<dbReference type="AlphaFoldDB" id="A0A9X4JVA5"/>
<feature type="transmembrane region" description="Helical" evidence="1">
    <location>
        <begin position="107"/>
        <end position="127"/>
    </location>
</feature>
<reference evidence="2" key="1">
    <citation type="submission" date="2022-02" db="EMBL/GenBank/DDBJ databases">
        <authorList>
            <person name="Leng L."/>
        </authorList>
    </citation>
    <scope>NUCLEOTIDE SEQUENCE</scope>
    <source>
        <strain evidence="2">JI</strain>
    </source>
</reference>
<protein>
    <submittedName>
        <fullName evidence="2">YybS family protein</fullName>
    </submittedName>
</protein>
<dbReference type="InterPro" id="IPR018710">
    <property type="entry name" value="DUF2232"/>
</dbReference>
<feature type="transmembrane region" description="Helical" evidence="1">
    <location>
        <begin position="77"/>
        <end position="95"/>
    </location>
</feature>
<dbReference type="Pfam" id="PF09991">
    <property type="entry name" value="DUF2232"/>
    <property type="match status" value="1"/>
</dbReference>
<dbReference type="EMBL" id="JAKOAV010000002">
    <property type="protein sequence ID" value="MDF9407047.1"/>
    <property type="molecule type" value="Genomic_DNA"/>
</dbReference>
<feature type="transmembrane region" description="Helical" evidence="1">
    <location>
        <begin position="252"/>
        <end position="272"/>
    </location>
</feature>
<organism evidence="2 3">
    <name type="scientific">Pelotomaculum isophthalicicum JI</name>
    <dbReference type="NCBI Taxonomy" id="947010"/>
    <lineage>
        <taxon>Bacteria</taxon>
        <taxon>Bacillati</taxon>
        <taxon>Bacillota</taxon>
        <taxon>Clostridia</taxon>
        <taxon>Eubacteriales</taxon>
        <taxon>Desulfotomaculaceae</taxon>
        <taxon>Pelotomaculum</taxon>
    </lineage>
</organism>
<feature type="transmembrane region" description="Helical" evidence="1">
    <location>
        <begin position="284"/>
        <end position="305"/>
    </location>
</feature>
<keyword evidence="1" id="KW-1133">Transmembrane helix</keyword>
<dbReference type="RefSeq" id="WP_277442211.1">
    <property type="nucleotide sequence ID" value="NZ_JAKOAV010000002.1"/>
</dbReference>
<keyword evidence="1" id="KW-0812">Transmembrane</keyword>
<accession>A0A9X4JVA5</accession>
<dbReference type="Proteomes" id="UP001154312">
    <property type="component" value="Unassembled WGS sequence"/>
</dbReference>
<evidence type="ECO:0000313" key="3">
    <source>
        <dbReference type="Proteomes" id="UP001154312"/>
    </source>
</evidence>
<proteinExistence type="predicted"/>
<keyword evidence="1" id="KW-0472">Membrane</keyword>
<dbReference type="PANTHER" id="PTHR41324:SF1">
    <property type="entry name" value="DUF2232 DOMAIN-CONTAINING PROTEIN"/>
    <property type="match status" value="1"/>
</dbReference>
<feature type="transmembrane region" description="Helical" evidence="1">
    <location>
        <begin position="13"/>
        <end position="40"/>
    </location>
</feature>
<gene>
    <name evidence="2" type="ORF">L7E55_01530</name>
</gene>
<name>A0A9X4JVA5_9FIRM</name>
<feature type="transmembrane region" description="Helical" evidence="1">
    <location>
        <begin position="214"/>
        <end position="237"/>
    </location>
</feature>